<dbReference type="Pfam" id="PF13466">
    <property type="entry name" value="STAS_2"/>
    <property type="match status" value="1"/>
</dbReference>
<dbReference type="InParanoid" id="A0A420XRC8"/>
<keyword evidence="3" id="KW-1185">Reference proteome</keyword>
<reference evidence="2 3" key="1">
    <citation type="submission" date="2018-10" db="EMBL/GenBank/DDBJ databases">
        <title>Genomic Encyclopedia of Archaeal and Bacterial Type Strains, Phase II (KMG-II): from individual species to whole genera.</title>
        <authorList>
            <person name="Goeker M."/>
        </authorList>
    </citation>
    <scope>NUCLEOTIDE SEQUENCE [LARGE SCALE GENOMIC DNA]</scope>
    <source>
        <strain evidence="2 3">RP-AC37</strain>
    </source>
</reference>
<dbReference type="Gene3D" id="3.30.750.24">
    <property type="entry name" value="STAS domain"/>
    <property type="match status" value="1"/>
</dbReference>
<dbReference type="RefSeq" id="WP_183061737.1">
    <property type="nucleotide sequence ID" value="NZ_RBWV01000010.1"/>
</dbReference>
<dbReference type="InterPro" id="IPR058548">
    <property type="entry name" value="MlaB-like_STAS"/>
</dbReference>
<feature type="domain" description="STAS" evidence="1">
    <location>
        <begin position="4"/>
        <end position="111"/>
    </location>
</feature>
<name>A0A420XRC8_9ACTN</name>
<comment type="caution">
    <text evidence="2">The sequence shown here is derived from an EMBL/GenBank/DDBJ whole genome shotgun (WGS) entry which is preliminary data.</text>
</comment>
<dbReference type="InterPro" id="IPR002645">
    <property type="entry name" value="STAS_dom"/>
</dbReference>
<gene>
    <name evidence="2" type="ORF">CLV35_1100</name>
</gene>
<evidence type="ECO:0000259" key="1">
    <source>
        <dbReference type="PROSITE" id="PS50801"/>
    </source>
</evidence>
<accession>A0A420XRC8</accession>
<dbReference type="InterPro" id="IPR036513">
    <property type="entry name" value="STAS_dom_sf"/>
</dbReference>
<dbReference type="Proteomes" id="UP000281955">
    <property type="component" value="Unassembled WGS sequence"/>
</dbReference>
<protein>
    <submittedName>
        <fullName evidence="2">Anti-anti-sigma factor</fullName>
    </submittedName>
</protein>
<dbReference type="PROSITE" id="PS50801">
    <property type="entry name" value="STAS"/>
    <property type="match status" value="1"/>
</dbReference>
<organism evidence="2 3">
    <name type="scientific">Motilibacter peucedani</name>
    <dbReference type="NCBI Taxonomy" id="598650"/>
    <lineage>
        <taxon>Bacteria</taxon>
        <taxon>Bacillati</taxon>
        <taxon>Actinomycetota</taxon>
        <taxon>Actinomycetes</taxon>
        <taxon>Motilibacterales</taxon>
        <taxon>Motilibacteraceae</taxon>
        <taxon>Motilibacter</taxon>
    </lineage>
</organism>
<dbReference type="AlphaFoldDB" id="A0A420XRC8"/>
<dbReference type="CDD" id="cd07043">
    <property type="entry name" value="STAS_anti-anti-sigma_factors"/>
    <property type="match status" value="1"/>
</dbReference>
<dbReference type="SUPFAM" id="SSF52091">
    <property type="entry name" value="SpoIIaa-like"/>
    <property type="match status" value="1"/>
</dbReference>
<evidence type="ECO:0000313" key="2">
    <source>
        <dbReference type="EMBL" id="RKS77414.1"/>
    </source>
</evidence>
<proteinExistence type="predicted"/>
<sequence>MDLSNWWAEHEPGRTTVAVTGEIDLESGPRLREFLASELTQLHAGLLLLDTGGVTFCDSSGLQAFVATLRRAKLLGIELVLQVEDGSRFARFLELAGVADLFTLEPIRTSG</sequence>
<dbReference type="EMBL" id="RBWV01000010">
    <property type="protein sequence ID" value="RKS77414.1"/>
    <property type="molecule type" value="Genomic_DNA"/>
</dbReference>
<evidence type="ECO:0000313" key="3">
    <source>
        <dbReference type="Proteomes" id="UP000281955"/>
    </source>
</evidence>